<dbReference type="InterPro" id="IPR050126">
    <property type="entry name" value="Ap4A_hydrolase"/>
</dbReference>
<keyword evidence="3" id="KW-1185">Reference proteome</keyword>
<evidence type="ECO:0000259" key="1">
    <source>
        <dbReference type="Pfam" id="PF00149"/>
    </source>
</evidence>
<feature type="domain" description="Calcineurin-like phosphoesterase" evidence="1">
    <location>
        <begin position="4"/>
        <end position="157"/>
    </location>
</feature>
<dbReference type="SUPFAM" id="SSF56300">
    <property type="entry name" value="Metallo-dependent phosphatases"/>
    <property type="match status" value="1"/>
</dbReference>
<dbReference type="EMBL" id="JAWHTF010000004">
    <property type="protein sequence ID" value="MDU8886314.1"/>
    <property type="molecule type" value="Genomic_DNA"/>
</dbReference>
<protein>
    <submittedName>
        <fullName evidence="2">Metallophosphoesterase</fullName>
    </submittedName>
</protein>
<proteinExistence type="predicted"/>
<dbReference type="InterPro" id="IPR004843">
    <property type="entry name" value="Calcineurin-like_PHP"/>
</dbReference>
<gene>
    <name evidence="2" type="ORF">RXV94_09095</name>
</gene>
<evidence type="ECO:0000313" key="3">
    <source>
        <dbReference type="Proteomes" id="UP001268651"/>
    </source>
</evidence>
<reference evidence="2 3" key="1">
    <citation type="submission" date="2023-10" db="EMBL/GenBank/DDBJ databases">
        <title>Marimonas sp. nov. isolated from tidal mud flat.</title>
        <authorList>
            <person name="Jaincy N.J."/>
            <person name="Srinivasan S."/>
            <person name="Lee S.-S."/>
        </authorList>
    </citation>
    <scope>NUCLEOTIDE SEQUENCE [LARGE SCALE GENOMIC DNA]</scope>
    <source>
        <strain evidence="2 3">MJ-SS3</strain>
    </source>
</reference>
<dbReference type="RefSeq" id="WP_316662307.1">
    <property type="nucleotide sequence ID" value="NZ_JAWHTF010000004.1"/>
</dbReference>
<organism evidence="2 3">
    <name type="scientific">Gilvirhabdus luticola</name>
    <dbReference type="NCBI Taxonomy" id="3079858"/>
    <lineage>
        <taxon>Bacteria</taxon>
        <taxon>Pseudomonadati</taxon>
        <taxon>Bacteroidota</taxon>
        <taxon>Flavobacteriia</taxon>
        <taxon>Flavobacteriales</taxon>
        <taxon>Flavobacteriaceae</taxon>
        <taxon>Gilvirhabdus</taxon>
    </lineage>
</organism>
<sequence length="301" mass="35083">MNEIDFIGDIHGHADELVELLEGELGYSLQHGYYQHPKRKVFFVGDFIDRGPQIKKVLEIVRPMINNGAAYTTIGNHEYNAICYWTQLQDGTFLRPHTSKNTGQHERTISDMGDELSEYVEWFKTLPIWFENENFRVVHAQWKPEHISYLKSLDVFDCSNQKFLFKSADKTSKEYEAMECLLKGEEVDVPDVPFFDKDNNKRYSYRIKWWLKGNNLECKDSLFEFPKHAKSAPIANSGYKESEVPVFFGHYWLKNNKPILMSKNVCCLDFSVAKSGNLVAYRWNGERILDQANFCYVPAIS</sequence>
<name>A0ABU3U7D4_9FLAO</name>
<accession>A0ABU3U7D4</accession>
<dbReference type="PANTHER" id="PTHR42850">
    <property type="entry name" value="METALLOPHOSPHOESTERASE"/>
    <property type="match status" value="1"/>
</dbReference>
<dbReference type="Pfam" id="PF00149">
    <property type="entry name" value="Metallophos"/>
    <property type="match status" value="1"/>
</dbReference>
<dbReference type="PANTHER" id="PTHR42850:SF7">
    <property type="entry name" value="BIS(5'-NUCLEOSYL)-TETRAPHOSPHATASE PRPE [ASYMMETRICAL]"/>
    <property type="match status" value="1"/>
</dbReference>
<evidence type="ECO:0000313" key="2">
    <source>
        <dbReference type="EMBL" id="MDU8886314.1"/>
    </source>
</evidence>
<comment type="caution">
    <text evidence="2">The sequence shown here is derived from an EMBL/GenBank/DDBJ whole genome shotgun (WGS) entry which is preliminary data.</text>
</comment>
<dbReference type="Proteomes" id="UP001268651">
    <property type="component" value="Unassembled WGS sequence"/>
</dbReference>
<dbReference type="InterPro" id="IPR029052">
    <property type="entry name" value="Metallo-depent_PP-like"/>
</dbReference>
<dbReference type="Gene3D" id="3.60.21.10">
    <property type="match status" value="1"/>
</dbReference>